<name>A0A1W1D571_9ZZZZ</name>
<reference evidence="1" key="1">
    <citation type="submission" date="2016-10" db="EMBL/GenBank/DDBJ databases">
        <authorList>
            <person name="de Groot N.N."/>
        </authorList>
    </citation>
    <scope>NUCLEOTIDE SEQUENCE</scope>
</reference>
<dbReference type="AlphaFoldDB" id="A0A1W1D571"/>
<proteinExistence type="predicted"/>
<dbReference type="PROSITE" id="PS51257">
    <property type="entry name" value="PROKAR_LIPOPROTEIN"/>
    <property type="match status" value="1"/>
</dbReference>
<gene>
    <name evidence="1" type="ORF">MNB_SM-3-1175</name>
</gene>
<protein>
    <recommendedName>
        <fullName evidence="2">Lipoprotein</fullName>
    </recommendedName>
</protein>
<sequence>MIIRIIFLSLFGILLSGCFGSFGAVPHIRPKAGSDVALHHKIRAKVGDVILNAYKYTQTRGIKILEDVDSRFILGKIHLKKGDFLKEYIDNDTQERYFCGKNYQPFGKSKADKELCLVDNLDDDIDSFVILFKRKGEKPYYLGPFSLVQKIYRLRRGRYTDIRYKSAKIRIYKATRDRIIYKVLEPLRFDDIDN</sequence>
<dbReference type="EMBL" id="FPHP01000045">
    <property type="protein sequence ID" value="SFV75738.1"/>
    <property type="molecule type" value="Genomic_DNA"/>
</dbReference>
<accession>A0A1W1D571</accession>
<evidence type="ECO:0000313" key="1">
    <source>
        <dbReference type="EMBL" id="SFV75738.1"/>
    </source>
</evidence>
<evidence type="ECO:0008006" key="2">
    <source>
        <dbReference type="Google" id="ProtNLM"/>
    </source>
</evidence>
<organism evidence="1">
    <name type="scientific">hydrothermal vent metagenome</name>
    <dbReference type="NCBI Taxonomy" id="652676"/>
    <lineage>
        <taxon>unclassified sequences</taxon>
        <taxon>metagenomes</taxon>
        <taxon>ecological metagenomes</taxon>
    </lineage>
</organism>